<dbReference type="SUPFAM" id="SSF56436">
    <property type="entry name" value="C-type lectin-like"/>
    <property type="match status" value="1"/>
</dbReference>
<evidence type="ECO:0000313" key="2">
    <source>
        <dbReference type="Proteomes" id="UP000186698"/>
    </source>
</evidence>
<keyword evidence="2" id="KW-1185">Reference proteome</keyword>
<dbReference type="Gene3D" id="3.10.100.10">
    <property type="entry name" value="Mannose-Binding Protein A, subunit A"/>
    <property type="match status" value="1"/>
</dbReference>
<dbReference type="PROSITE" id="PS50041">
    <property type="entry name" value="C_TYPE_LECTIN_2"/>
    <property type="match status" value="1"/>
</dbReference>
<reference evidence="3" key="1">
    <citation type="submission" date="2025-08" db="UniProtKB">
        <authorList>
            <consortium name="RefSeq"/>
        </authorList>
    </citation>
    <scope>IDENTIFICATION</scope>
    <source>
        <strain evidence="3">J_2021</strain>
        <tissue evidence="3">Erythrocytes</tissue>
    </source>
</reference>
<dbReference type="SMART" id="SM00034">
    <property type="entry name" value="CLECT"/>
    <property type="match status" value="1"/>
</dbReference>
<dbReference type="OrthoDB" id="2142683at2759"/>
<accession>A0A1L8H2G9</accession>
<dbReference type="AlphaFoldDB" id="A0A1L8H2G9"/>
<organism evidence="2 3">
    <name type="scientific">Xenopus laevis</name>
    <name type="common">African clawed frog</name>
    <dbReference type="NCBI Taxonomy" id="8355"/>
    <lineage>
        <taxon>Eukaryota</taxon>
        <taxon>Metazoa</taxon>
        <taxon>Chordata</taxon>
        <taxon>Craniata</taxon>
        <taxon>Vertebrata</taxon>
        <taxon>Euteleostomi</taxon>
        <taxon>Amphibia</taxon>
        <taxon>Batrachia</taxon>
        <taxon>Anura</taxon>
        <taxon>Pipoidea</taxon>
        <taxon>Pipidae</taxon>
        <taxon>Xenopodinae</taxon>
        <taxon>Xenopus</taxon>
        <taxon>Xenopus</taxon>
    </lineage>
</organism>
<dbReference type="Bgee" id="108710638">
    <property type="expression patterns" value="Expressed in spleen and 11 other cell types or tissues"/>
</dbReference>
<dbReference type="PaxDb" id="8355-A0A1L8H2G9"/>
<dbReference type="GO" id="GO:0038023">
    <property type="term" value="F:signaling receptor activity"/>
    <property type="evidence" value="ECO:0000318"/>
    <property type="project" value="GO_Central"/>
</dbReference>
<dbReference type="InterPro" id="IPR016187">
    <property type="entry name" value="CTDL_fold"/>
</dbReference>
<dbReference type="InterPro" id="IPR018378">
    <property type="entry name" value="C-type_lectin_CS"/>
</dbReference>
<evidence type="ECO:0000256" key="1">
    <source>
        <dbReference type="ARBA" id="ARBA00023157"/>
    </source>
</evidence>
<dbReference type="KEGG" id="xla:108710638"/>
<sequence>MQDCTLSEEKQTATWLNFYENKLELGCNLQPDNEDDYADVDVRSLPPIPDRHIQEHATIATCCGKWSSRRWLIPTLILLVGFMFLLWIILIAVTATFYAAISGQMLELKQNKMETKKEYSSQLLELKQNITEMRKEANSENNAISSQILELKQNIMDTKKEVLSEMLNAPVKMMEERLMAEITKLKEDIRGSLRKCPESWMLIESKCYYISTTALTWEESKNDCIRRNSNLLILRDKKEMDDLQPSLRDKALWIGMSKIGYVWLWTDLSIPSFTQWAPNEPNNAGSQENCVEIKAGAWNDVNCSIKKHYICN</sequence>
<dbReference type="OMA" id="NNYWICE"/>
<dbReference type="PANTHER" id="PTHR22803">
    <property type="entry name" value="MANNOSE, PHOSPHOLIPASE, LECTIN RECEPTOR RELATED"/>
    <property type="match status" value="1"/>
</dbReference>
<dbReference type="GeneID" id="108710638"/>
<dbReference type="RefSeq" id="XP_018107238.1">
    <property type="nucleotide sequence ID" value="XM_018251749.2"/>
</dbReference>
<proteinExistence type="predicted"/>
<dbReference type="Pfam" id="PF00059">
    <property type="entry name" value="Lectin_C"/>
    <property type="match status" value="1"/>
</dbReference>
<dbReference type="PROSITE" id="PS00615">
    <property type="entry name" value="C_TYPE_LECTIN_1"/>
    <property type="match status" value="1"/>
</dbReference>
<dbReference type="InterPro" id="IPR001304">
    <property type="entry name" value="C-type_lectin-like"/>
</dbReference>
<keyword evidence="1" id="KW-1015">Disulfide bond</keyword>
<gene>
    <name evidence="3" type="primary">LOC108710638</name>
</gene>
<evidence type="ECO:0000313" key="3">
    <source>
        <dbReference type="RefSeq" id="XP_018107238.1"/>
    </source>
</evidence>
<dbReference type="InterPro" id="IPR050111">
    <property type="entry name" value="C-type_lectin/snaclec_domain"/>
</dbReference>
<name>A0A1L8H2G9_XENLA</name>
<dbReference type="InterPro" id="IPR016186">
    <property type="entry name" value="C-type_lectin-like/link_sf"/>
</dbReference>
<protein>
    <submittedName>
        <fullName evidence="3">CD209 antigen-like protein B isoform X1</fullName>
    </submittedName>
</protein>
<dbReference type="Proteomes" id="UP000186698">
    <property type="component" value="Chromosome 3L"/>
</dbReference>